<reference evidence="1 2" key="1">
    <citation type="submission" date="2013-08" db="EMBL/GenBank/DDBJ databases">
        <title>The genome sequence of Knoellia subterranea.</title>
        <authorList>
            <person name="Zhu W."/>
            <person name="Wang G."/>
        </authorList>
    </citation>
    <scope>NUCLEOTIDE SEQUENCE [LARGE SCALE GENOMIC DNA]</scope>
    <source>
        <strain evidence="1 2">KCTC 19937</strain>
    </source>
</reference>
<dbReference type="STRING" id="1385521.N803_06740"/>
<dbReference type="Proteomes" id="UP000030011">
    <property type="component" value="Unassembled WGS sequence"/>
</dbReference>
<proteinExistence type="predicted"/>
<organism evidence="1 2">
    <name type="scientific">Knoellia subterranea KCTC 19937</name>
    <dbReference type="NCBI Taxonomy" id="1385521"/>
    <lineage>
        <taxon>Bacteria</taxon>
        <taxon>Bacillati</taxon>
        <taxon>Actinomycetota</taxon>
        <taxon>Actinomycetes</taxon>
        <taxon>Micrococcales</taxon>
        <taxon>Intrasporangiaceae</taxon>
        <taxon>Knoellia</taxon>
    </lineage>
</organism>
<dbReference type="InterPro" id="IPR034660">
    <property type="entry name" value="DinB/YfiT-like"/>
</dbReference>
<gene>
    <name evidence="1" type="ORF">N803_06740</name>
</gene>
<dbReference type="RefSeq" id="WP_052111728.1">
    <property type="nucleotide sequence ID" value="NZ_AVPK01000002.1"/>
</dbReference>
<sequence>MTDIQQPDDRHSNDPKAVLHRYLTRSRDAVLWKLDGLSEHDVRRPLTPTGTNLLGIIKHLAGVEAGYFGDCLGRPVPDMPAWYSEMMADTLEDNGDMWAREDETREEILDLYARVTAHADAVIEELALEDTGTVEWWGDAGTAVTLQWFLVHMIAETNRHGGHVDIVRELIDGAAGMRPDASNLPSNDVAYWETHQQRVQAAADHFA</sequence>
<dbReference type="SUPFAM" id="SSF109854">
    <property type="entry name" value="DinB/YfiT-like putative metalloenzymes"/>
    <property type="match status" value="1"/>
</dbReference>
<dbReference type="eggNOG" id="COG2318">
    <property type="taxonomic scope" value="Bacteria"/>
</dbReference>
<name>A0A0A0JNV6_9MICO</name>
<protein>
    <recommendedName>
        <fullName evidence="3">DinB-like protein, PF04978 family</fullName>
    </recommendedName>
</protein>
<evidence type="ECO:0000313" key="1">
    <source>
        <dbReference type="EMBL" id="KGN38434.1"/>
    </source>
</evidence>
<comment type="caution">
    <text evidence="1">The sequence shown here is derived from an EMBL/GenBank/DDBJ whole genome shotgun (WGS) entry which is preliminary data.</text>
</comment>
<dbReference type="Pfam" id="PF04978">
    <property type="entry name" value="MST"/>
    <property type="match status" value="1"/>
</dbReference>
<accession>A0A0A0JNV6</accession>
<dbReference type="AlphaFoldDB" id="A0A0A0JNV6"/>
<evidence type="ECO:0000313" key="2">
    <source>
        <dbReference type="Proteomes" id="UP000030011"/>
    </source>
</evidence>
<dbReference type="InterPro" id="IPR007061">
    <property type="entry name" value="MST-like"/>
</dbReference>
<dbReference type="OrthoDB" id="4548523at2"/>
<dbReference type="EMBL" id="AVPK01000002">
    <property type="protein sequence ID" value="KGN38434.1"/>
    <property type="molecule type" value="Genomic_DNA"/>
</dbReference>
<keyword evidence="2" id="KW-1185">Reference proteome</keyword>
<dbReference type="Gene3D" id="1.20.120.450">
    <property type="entry name" value="dinb family like domain"/>
    <property type="match status" value="1"/>
</dbReference>
<evidence type="ECO:0008006" key="3">
    <source>
        <dbReference type="Google" id="ProtNLM"/>
    </source>
</evidence>